<dbReference type="AlphaFoldDB" id="A0A0S4LEN2"/>
<keyword evidence="2" id="KW-1185">Reference proteome</keyword>
<protein>
    <submittedName>
        <fullName evidence="1">Uncharacterized protein</fullName>
    </submittedName>
</protein>
<accession>A0A0S4LEN2</accession>
<dbReference type="EMBL" id="CZPZ01000012">
    <property type="protein sequence ID" value="CUS35321.1"/>
    <property type="molecule type" value="Genomic_DNA"/>
</dbReference>
<sequence>MGVGDSGLEGWRHLILEYPPNGLGVYEETDVNASPNLSKVLPADVAEGG</sequence>
<name>A0A0S4LEN2_9BACT</name>
<proteinExistence type="predicted"/>
<reference evidence="2" key="1">
    <citation type="submission" date="2015-10" db="EMBL/GenBank/DDBJ databases">
        <authorList>
            <person name="Luecker S."/>
            <person name="Luecker S."/>
        </authorList>
    </citation>
    <scope>NUCLEOTIDE SEQUENCE [LARGE SCALE GENOMIC DNA]</scope>
</reference>
<gene>
    <name evidence="1" type="ORF">COMA2_20208</name>
</gene>
<dbReference type="STRING" id="1742973.COMA2_20208"/>
<evidence type="ECO:0000313" key="2">
    <source>
        <dbReference type="Proteomes" id="UP000198736"/>
    </source>
</evidence>
<dbReference type="Proteomes" id="UP000198736">
    <property type="component" value="Unassembled WGS sequence"/>
</dbReference>
<evidence type="ECO:0000313" key="1">
    <source>
        <dbReference type="EMBL" id="CUS35321.1"/>
    </source>
</evidence>
<organism evidence="1 2">
    <name type="scientific">Candidatus Nitrospira nitrificans</name>
    <dbReference type="NCBI Taxonomy" id="1742973"/>
    <lineage>
        <taxon>Bacteria</taxon>
        <taxon>Pseudomonadati</taxon>
        <taxon>Nitrospirota</taxon>
        <taxon>Nitrospiria</taxon>
        <taxon>Nitrospirales</taxon>
        <taxon>Nitrospiraceae</taxon>
        <taxon>Nitrospira</taxon>
    </lineage>
</organism>